<dbReference type="EMBL" id="BMRJ01000001">
    <property type="protein sequence ID" value="GGR19353.1"/>
    <property type="molecule type" value="Genomic_DNA"/>
</dbReference>
<keyword evidence="2" id="KW-1185">Reference proteome</keyword>
<dbReference type="RefSeq" id="WP_189084231.1">
    <property type="nucleotide sequence ID" value="NZ_BMRJ01000001.1"/>
</dbReference>
<dbReference type="AlphaFoldDB" id="A0A918F8M1"/>
<reference evidence="1" key="1">
    <citation type="journal article" date="2014" name="Int. J. Syst. Evol. Microbiol.">
        <title>Complete genome sequence of Corynebacterium casei LMG S-19264T (=DSM 44701T), isolated from a smear-ripened cheese.</title>
        <authorList>
            <consortium name="US DOE Joint Genome Institute (JGI-PGF)"/>
            <person name="Walter F."/>
            <person name="Albersmeier A."/>
            <person name="Kalinowski J."/>
            <person name="Ruckert C."/>
        </authorList>
    </citation>
    <scope>NUCLEOTIDE SEQUENCE</scope>
    <source>
        <strain evidence="1">JCM 3346</strain>
    </source>
</reference>
<evidence type="ECO:0000313" key="1">
    <source>
        <dbReference type="EMBL" id="GGR19353.1"/>
    </source>
</evidence>
<reference evidence="1" key="2">
    <citation type="submission" date="2020-09" db="EMBL/GenBank/DDBJ databases">
        <authorList>
            <person name="Sun Q."/>
            <person name="Ohkuma M."/>
        </authorList>
    </citation>
    <scope>NUCLEOTIDE SEQUENCE</scope>
    <source>
        <strain evidence="1">JCM 3346</strain>
    </source>
</reference>
<protein>
    <submittedName>
        <fullName evidence="1">Uncharacterized protein</fullName>
    </submittedName>
</protein>
<evidence type="ECO:0000313" key="2">
    <source>
        <dbReference type="Proteomes" id="UP000610303"/>
    </source>
</evidence>
<comment type="caution">
    <text evidence="1">The sequence shown here is derived from an EMBL/GenBank/DDBJ whole genome shotgun (WGS) entry which is preliminary data.</text>
</comment>
<proteinExistence type="predicted"/>
<name>A0A918F8M1_AGRME</name>
<gene>
    <name evidence="1" type="ORF">GCM10010196_10690</name>
</gene>
<sequence length="150" mass="16145">MSDAPEITHPELGAFRRARTELLDGEVLDHDWYSALIEVDGESVELTAASGSPEEVRAMLPRIAETVQALPTLRRVLSDAVVTGFSEGEPTAAELDDAASDLELQTIEAHPDGTVTVHLNDGCGEHFPEGYWPAVHLDRDGAVTEVTVEA</sequence>
<organism evidence="1 2">
    <name type="scientific">Agromyces mediolanus</name>
    <name type="common">Corynebacterium mediolanum</name>
    <dbReference type="NCBI Taxonomy" id="41986"/>
    <lineage>
        <taxon>Bacteria</taxon>
        <taxon>Bacillati</taxon>
        <taxon>Actinomycetota</taxon>
        <taxon>Actinomycetes</taxon>
        <taxon>Micrococcales</taxon>
        <taxon>Microbacteriaceae</taxon>
        <taxon>Agromyces</taxon>
    </lineage>
</organism>
<accession>A0A918F8M1</accession>
<dbReference type="Proteomes" id="UP000610303">
    <property type="component" value="Unassembled WGS sequence"/>
</dbReference>